<feature type="transmembrane region" description="Helical" evidence="9">
    <location>
        <begin position="265"/>
        <end position="285"/>
    </location>
</feature>
<keyword evidence="6 9" id="KW-1133">Transmembrane helix</keyword>
<dbReference type="OrthoDB" id="9781469at2"/>
<dbReference type="PANTHER" id="PTHR42718:SF9">
    <property type="entry name" value="MAJOR FACILITATOR SUPERFAMILY MULTIDRUG TRANSPORTER MFSC"/>
    <property type="match status" value="1"/>
</dbReference>
<dbReference type="AlphaFoldDB" id="N0DY58"/>
<name>N0DY58_9MICO</name>
<feature type="transmembrane region" description="Helical" evidence="9">
    <location>
        <begin position="310"/>
        <end position="333"/>
    </location>
</feature>
<feature type="transmembrane region" description="Helical" evidence="9">
    <location>
        <begin position="374"/>
        <end position="393"/>
    </location>
</feature>
<keyword evidence="4" id="KW-1003">Cell membrane</keyword>
<reference evidence="11 12" key="1">
    <citation type="journal article" date="2013" name="ISME J.">
        <title>A metabolic model for members of the genus Tetrasphaera involved in enhanced biological phosphorus removal.</title>
        <authorList>
            <person name="Kristiansen R."/>
            <person name="Nguyen H.T.T."/>
            <person name="Saunders A.M."/>
            <person name="Nielsen J.L."/>
            <person name="Wimmer R."/>
            <person name="Le V.Q."/>
            <person name="McIlroy S.J."/>
            <person name="Petrovski S."/>
            <person name="Seviour R.J."/>
            <person name="Calteau A."/>
            <person name="Nielsen K.L."/>
            <person name="Nielsen P.H."/>
        </authorList>
    </citation>
    <scope>NUCLEOTIDE SEQUENCE [LARGE SCALE GENOMIC DNA]</scope>
    <source>
        <strain evidence="11 12">Lp2</strain>
    </source>
</reference>
<dbReference type="PANTHER" id="PTHR42718">
    <property type="entry name" value="MAJOR FACILITATOR SUPERFAMILY MULTIDRUG TRANSPORTER MFSC"/>
    <property type="match status" value="1"/>
</dbReference>
<dbReference type="NCBIfam" id="TIGR00711">
    <property type="entry name" value="efflux_EmrB"/>
    <property type="match status" value="1"/>
</dbReference>
<gene>
    <name evidence="11" type="ORF">BN10_1320011</name>
</gene>
<feature type="compositionally biased region" description="Low complexity" evidence="8">
    <location>
        <begin position="10"/>
        <end position="22"/>
    </location>
</feature>
<evidence type="ECO:0000256" key="4">
    <source>
        <dbReference type="ARBA" id="ARBA00022475"/>
    </source>
</evidence>
<dbReference type="STRING" id="1193181.BN10_1320011"/>
<dbReference type="Gene3D" id="1.20.1250.20">
    <property type="entry name" value="MFS general substrate transporter like domains"/>
    <property type="match status" value="1"/>
</dbReference>
<dbReference type="RefSeq" id="WP_010851862.1">
    <property type="nucleotide sequence ID" value="NZ_HF570956.1"/>
</dbReference>
<dbReference type="HOGENOM" id="CLU_000960_28_2_11"/>
<comment type="similarity">
    <text evidence="2">Belongs to the major facilitator superfamily. EmrB family.</text>
</comment>
<dbReference type="GO" id="GO:0022857">
    <property type="term" value="F:transmembrane transporter activity"/>
    <property type="evidence" value="ECO:0007669"/>
    <property type="project" value="InterPro"/>
</dbReference>
<keyword evidence="12" id="KW-1185">Reference proteome</keyword>
<protein>
    <submittedName>
        <fullName evidence="11">Major facilitator superfamily permease</fullName>
    </submittedName>
</protein>
<dbReference type="EMBL" id="CAIZ01000038">
    <property type="protein sequence ID" value="CCH69112.1"/>
    <property type="molecule type" value="Genomic_DNA"/>
</dbReference>
<dbReference type="InterPro" id="IPR004638">
    <property type="entry name" value="EmrB-like"/>
</dbReference>
<sequence length="555" mass="56844">MSTGPRGEAATDTDSTTARDTSQPTARTKWFSLGALALGLSMIVLDGTIVGVALPRIISDLHLDLADAQWVNAIYAMIFAALLLTVGRIGDRWGRRRTFVAGVVLFVTSSILAARADSATALIASRALQGVGGALVLPSTLSTVNATFRGRDRATAFGIWGAVMAGMAAVGPLLGGWLTSSFDWRWIFYVNVPIGALVLLGTILWVPETRGAPGRRGVDVDGLLTSGIGLSLIVFGFIEGSTYGWFRPVADLHVGNWTWPTSAPLSPALVALLVGAIFVGLFVVWERHRARNRRDAILDLSLFSVRTFTWGNLTAAAVAAGEFALVFVLPLFLVNVLGLGIMAAGWVLAAMAIGAFVSGAQARHLAARLSPTKVVLLGLALEVAGVAALALLLSSTMPAWAVAVPLVVYGVGLGLASAQLTSTVLADVPPAQSGSGSATQSTARQVGSALGTALVGSTLAAALGHTVATRLADIAGFPAALAAKLTDATAASAGGLIETVRAQGTTGQYGALGPQIADALAEGFADATRIGLGVALAMLLLGLAGAVVVDRVRLS</sequence>
<dbReference type="InterPro" id="IPR020846">
    <property type="entry name" value="MFS_dom"/>
</dbReference>
<feature type="domain" description="Major facilitator superfamily (MFS) profile" evidence="10">
    <location>
        <begin position="32"/>
        <end position="490"/>
    </location>
</feature>
<dbReference type="CDD" id="cd17321">
    <property type="entry name" value="MFS_MMR_MDR_like"/>
    <property type="match status" value="1"/>
</dbReference>
<dbReference type="InterPro" id="IPR036259">
    <property type="entry name" value="MFS_trans_sf"/>
</dbReference>
<feature type="transmembrane region" description="Helical" evidence="9">
    <location>
        <begin position="30"/>
        <end position="58"/>
    </location>
</feature>
<feature type="transmembrane region" description="Helical" evidence="9">
    <location>
        <begin position="399"/>
        <end position="416"/>
    </location>
</feature>
<organism evidence="11 12">
    <name type="scientific">Phycicoccus elongatus Lp2</name>
    <dbReference type="NCBI Taxonomy" id="1193181"/>
    <lineage>
        <taxon>Bacteria</taxon>
        <taxon>Bacillati</taxon>
        <taxon>Actinomycetota</taxon>
        <taxon>Actinomycetes</taxon>
        <taxon>Micrococcales</taxon>
        <taxon>Intrasporangiaceae</taxon>
        <taxon>Phycicoccus</taxon>
    </lineage>
</organism>
<evidence type="ECO:0000256" key="6">
    <source>
        <dbReference type="ARBA" id="ARBA00022989"/>
    </source>
</evidence>
<feature type="transmembrane region" description="Helical" evidence="9">
    <location>
        <begin position="70"/>
        <end position="87"/>
    </location>
</feature>
<keyword evidence="5 9" id="KW-0812">Transmembrane</keyword>
<feature type="region of interest" description="Disordered" evidence="8">
    <location>
        <begin position="1"/>
        <end position="23"/>
    </location>
</feature>
<feature type="transmembrane region" description="Helical" evidence="9">
    <location>
        <begin position="155"/>
        <end position="174"/>
    </location>
</feature>
<evidence type="ECO:0000313" key="12">
    <source>
        <dbReference type="Proteomes" id="UP000013167"/>
    </source>
</evidence>
<evidence type="ECO:0000256" key="1">
    <source>
        <dbReference type="ARBA" id="ARBA00004651"/>
    </source>
</evidence>
<evidence type="ECO:0000256" key="3">
    <source>
        <dbReference type="ARBA" id="ARBA00022448"/>
    </source>
</evidence>
<keyword evidence="3" id="KW-0813">Transport</keyword>
<dbReference type="PROSITE" id="PS50850">
    <property type="entry name" value="MFS"/>
    <property type="match status" value="1"/>
</dbReference>
<evidence type="ECO:0000256" key="5">
    <source>
        <dbReference type="ARBA" id="ARBA00022692"/>
    </source>
</evidence>
<feature type="transmembrane region" description="Helical" evidence="9">
    <location>
        <begin position="339"/>
        <end position="362"/>
    </location>
</feature>
<keyword evidence="7 9" id="KW-0472">Membrane</keyword>
<accession>N0DY58</accession>
<dbReference type="Proteomes" id="UP000013167">
    <property type="component" value="Unassembled WGS sequence"/>
</dbReference>
<dbReference type="Gene3D" id="1.20.1720.10">
    <property type="entry name" value="Multidrug resistance protein D"/>
    <property type="match status" value="1"/>
</dbReference>
<evidence type="ECO:0000256" key="2">
    <source>
        <dbReference type="ARBA" id="ARBA00008537"/>
    </source>
</evidence>
<feature type="transmembrane region" description="Helical" evidence="9">
    <location>
        <begin position="186"/>
        <end position="206"/>
    </location>
</feature>
<proteinExistence type="inferred from homology"/>
<evidence type="ECO:0000256" key="7">
    <source>
        <dbReference type="ARBA" id="ARBA00023136"/>
    </source>
</evidence>
<comment type="subcellular location">
    <subcellularLocation>
        <location evidence="1">Cell membrane</location>
        <topology evidence="1">Multi-pass membrane protein</topology>
    </subcellularLocation>
</comment>
<dbReference type="eggNOG" id="COG0477">
    <property type="taxonomic scope" value="Bacteria"/>
</dbReference>
<feature type="transmembrane region" description="Helical" evidence="9">
    <location>
        <begin position="530"/>
        <end position="549"/>
    </location>
</feature>
<evidence type="ECO:0000256" key="9">
    <source>
        <dbReference type="SAM" id="Phobius"/>
    </source>
</evidence>
<comment type="caution">
    <text evidence="11">The sequence shown here is derived from an EMBL/GenBank/DDBJ whole genome shotgun (WGS) entry which is preliminary data.</text>
</comment>
<dbReference type="GO" id="GO:0005886">
    <property type="term" value="C:plasma membrane"/>
    <property type="evidence" value="ECO:0007669"/>
    <property type="project" value="UniProtKB-SubCell"/>
</dbReference>
<evidence type="ECO:0000313" key="11">
    <source>
        <dbReference type="EMBL" id="CCH69112.1"/>
    </source>
</evidence>
<evidence type="ECO:0000259" key="10">
    <source>
        <dbReference type="PROSITE" id="PS50850"/>
    </source>
</evidence>
<evidence type="ECO:0000256" key="8">
    <source>
        <dbReference type="SAM" id="MobiDB-lite"/>
    </source>
</evidence>
<dbReference type="InterPro" id="IPR011701">
    <property type="entry name" value="MFS"/>
</dbReference>
<feature type="transmembrane region" description="Helical" evidence="9">
    <location>
        <begin position="218"/>
        <end position="238"/>
    </location>
</feature>
<dbReference type="SUPFAM" id="SSF103473">
    <property type="entry name" value="MFS general substrate transporter"/>
    <property type="match status" value="2"/>
</dbReference>
<dbReference type="Pfam" id="PF07690">
    <property type="entry name" value="MFS_1"/>
    <property type="match status" value="1"/>
</dbReference>